<evidence type="ECO:0000313" key="9">
    <source>
        <dbReference type="Proteomes" id="UP000011922"/>
    </source>
</evidence>
<comment type="catalytic activity">
    <reaction evidence="1">
        <text>GDP-alpha-D-mannose = GDP-4-dehydro-alpha-D-rhamnose + H2O</text>
        <dbReference type="Rhea" id="RHEA:23820"/>
        <dbReference type="ChEBI" id="CHEBI:15377"/>
        <dbReference type="ChEBI" id="CHEBI:57527"/>
        <dbReference type="ChEBI" id="CHEBI:57964"/>
        <dbReference type="EC" id="4.2.1.47"/>
    </reaction>
</comment>
<dbReference type="Gene3D" id="3.40.50.720">
    <property type="entry name" value="NAD(P)-binding Rossmann-like Domain"/>
    <property type="match status" value="1"/>
</dbReference>
<evidence type="ECO:0000256" key="1">
    <source>
        <dbReference type="ARBA" id="ARBA00000188"/>
    </source>
</evidence>
<dbReference type="SUPFAM" id="SSF51735">
    <property type="entry name" value="NAD(P)-binding Rossmann-fold domains"/>
    <property type="match status" value="1"/>
</dbReference>
<feature type="domain" description="NAD(P)-binding" evidence="7">
    <location>
        <begin position="5"/>
        <end position="307"/>
    </location>
</feature>
<dbReference type="GO" id="GO:0042351">
    <property type="term" value="P:'de novo' GDP-L-fucose biosynthetic process"/>
    <property type="evidence" value="ECO:0007669"/>
    <property type="project" value="TreeGrafter"/>
</dbReference>
<name>M5Q2F8_DESAF</name>
<dbReference type="InterPro" id="IPR016040">
    <property type="entry name" value="NAD(P)-bd_dom"/>
</dbReference>
<evidence type="ECO:0000256" key="3">
    <source>
        <dbReference type="ARBA" id="ARBA00009263"/>
    </source>
</evidence>
<evidence type="ECO:0000256" key="5">
    <source>
        <dbReference type="ARBA" id="ARBA00023239"/>
    </source>
</evidence>
<evidence type="ECO:0000256" key="6">
    <source>
        <dbReference type="ARBA" id="ARBA00059383"/>
    </source>
</evidence>
<dbReference type="AlphaFoldDB" id="M5Q2F8"/>
<keyword evidence="5" id="KW-0456">Lyase</keyword>
<dbReference type="EC" id="4.2.1.47" evidence="4"/>
<dbReference type="CDD" id="cd05260">
    <property type="entry name" value="GDP_MD_SDR_e"/>
    <property type="match status" value="1"/>
</dbReference>
<dbReference type="RefSeq" id="WP_005984163.1">
    <property type="nucleotide sequence ID" value="NZ_AOSV01000004.1"/>
</dbReference>
<dbReference type="Proteomes" id="UP000011922">
    <property type="component" value="Unassembled WGS sequence"/>
</dbReference>
<evidence type="ECO:0000256" key="2">
    <source>
        <dbReference type="ARBA" id="ARBA00001937"/>
    </source>
</evidence>
<evidence type="ECO:0000313" key="8">
    <source>
        <dbReference type="EMBL" id="EMG38416.1"/>
    </source>
</evidence>
<comment type="function">
    <text evidence="6">Catalyzes the conversion of GDP-D-mannose to GDP-4-dehydro-6-deoxy-D-mannose.</text>
</comment>
<dbReference type="EMBL" id="AOSV01000004">
    <property type="protein sequence ID" value="EMG38416.1"/>
    <property type="molecule type" value="Genomic_DNA"/>
</dbReference>
<comment type="similarity">
    <text evidence="3">Belongs to the NAD(P)-dependent epimerase/dehydratase family. GDP-mannose 4,6-dehydratase subfamily.</text>
</comment>
<dbReference type="InterPro" id="IPR006368">
    <property type="entry name" value="GDP_Man_deHydtase"/>
</dbReference>
<dbReference type="GO" id="GO:0008446">
    <property type="term" value="F:GDP-mannose 4,6-dehydratase activity"/>
    <property type="evidence" value="ECO:0007669"/>
    <property type="project" value="UniProtKB-EC"/>
</dbReference>
<comment type="cofactor">
    <cofactor evidence="2">
        <name>NADP(+)</name>
        <dbReference type="ChEBI" id="CHEBI:58349"/>
    </cofactor>
</comment>
<dbReference type="Gene3D" id="3.90.25.10">
    <property type="entry name" value="UDP-galactose 4-epimerase, domain 1"/>
    <property type="match status" value="1"/>
</dbReference>
<dbReference type="InterPro" id="IPR036291">
    <property type="entry name" value="NAD(P)-bd_dom_sf"/>
</dbReference>
<accession>M5Q2F8</accession>
<evidence type="ECO:0000259" key="7">
    <source>
        <dbReference type="Pfam" id="PF16363"/>
    </source>
</evidence>
<gene>
    <name evidence="8" type="ORF">PCS_00714</name>
</gene>
<protein>
    <recommendedName>
        <fullName evidence="4">GDP-mannose 4,6-dehydratase</fullName>
        <ecNumber evidence="4">4.2.1.47</ecNumber>
    </recommendedName>
</protein>
<organism evidence="8 9">
    <name type="scientific">Desulfocurvibacter africanus PCS</name>
    <dbReference type="NCBI Taxonomy" id="1262666"/>
    <lineage>
        <taxon>Bacteria</taxon>
        <taxon>Pseudomonadati</taxon>
        <taxon>Thermodesulfobacteriota</taxon>
        <taxon>Desulfovibrionia</taxon>
        <taxon>Desulfovibrionales</taxon>
        <taxon>Desulfovibrionaceae</taxon>
        <taxon>Desulfocurvibacter</taxon>
    </lineage>
</organism>
<comment type="caution">
    <text evidence="8">The sequence shown here is derived from an EMBL/GenBank/DDBJ whole genome shotgun (WGS) entry which is preliminary data.</text>
</comment>
<dbReference type="PATRIC" id="fig|1262666.3.peg.721"/>
<dbReference type="PANTHER" id="PTHR43715:SF1">
    <property type="entry name" value="GDP-MANNOSE 4,6 DEHYDRATASE"/>
    <property type="match status" value="1"/>
</dbReference>
<reference evidence="8 9" key="1">
    <citation type="journal article" date="2013" name="Genome Announc.">
        <title>Draft Genome Sequence for Desulfovibrio africanus Strain PCS.</title>
        <authorList>
            <person name="Brown S.D."/>
            <person name="Utturkar S.M."/>
            <person name="Arkin A.P."/>
            <person name="Deutschbauer A.M."/>
            <person name="Elias D.A."/>
            <person name="Hazen T.C."/>
            <person name="Chakraborty R."/>
        </authorList>
    </citation>
    <scope>NUCLEOTIDE SEQUENCE [LARGE SCALE GENOMIC DNA]</scope>
    <source>
        <strain evidence="8 9">PCS</strain>
    </source>
</reference>
<sequence>MRRSIITGIGGQDGAYLSRLLLERGHEVLGVIRPGQSGTLPGLVQVGVSNEVRLVQCDLCSYEAVAELIATFRPDEVYNLAAQSSVSRSFLLPGETISFNTLSVLTLVRVIHECAPHVRMYQASSSDMFGKVPQLPIKEDMAFHPLSPYAVSKASAHWIAKNYRESFKLFIACGILFNHESPLRTRNFFVKKLICEALEVKQGKRETIRIGNLALKRDFGYAPRYVEAMYGMLQHDSPGDYLICSGRSVLLTDIANHICDSIGISRDRLVTDPALFRPLDIPDIYGCNQRARQILNWEYSLDFMDVLDILIEAEQQHIH</sequence>
<dbReference type="OrthoDB" id="9779041at2"/>
<proteinExistence type="inferred from homology"/>
<evidence type="ECO:0000256" key="4">
    <source>
        <dbReference type="ARBA" id="ARBA00011989"/>
    </source>
</evidence>
<dbReference type="FunFam" id="3.40.50.720:FF:000924">
    <property type="entry name" value="GDP-mannose 4,6 dehydratase"/>
    <property type="match status" value="1"/>
</dbReference>
<dbReference type="Pfam" id="PF16363">
    <property type="entry name" value="GDP_Man_Dehyd"/>
    <property type="match status" value="1"/>
</dbReference>
<dbReference type="PANTHER" id="PTHR43715">
    <property type="entry name" value="GDP-MANNOSE 4,6-DEHYDRATASE"/>
    <property type="match status" value="1"/>
</dbReference>